<accession>A0ABQ6XFC2</accession>
<evidence type="ECO:0000313" key="2">
    <source>
        <dbReference type="EMBL" id="KAF0412834.1"/>
    </source>
</evidence>
<keyword evidence="3" id="KW-1185">Reference proteome</keyword>
<sequence length="61" mass="7191">MKLPKNKQGTLLYEGIVSLFLLGGFGTVILNSWHMWNDKINREQIELSYERTILNEIRQKL</sequence>
<dbReference type="Proteomes" id="UP000472573">
    <property type="component" value="Unassembled WGS sequence"/>
</dbReference>
<organism evidence="2 3">
    <name type="scientific">Pediococcus pentosaceus</name>
    <dbReference type="NCBI Taxonomy" id="1255"/>
    <lineage>
        <taxon>Bacteria</taxon>
        <taxon>Bacillati</taxon>
        <taxon>Bacillota</taxon>
        <taxon>Bacilli</taxon>
        <taxon>Lactobacillales</taxon>
        <taxon>Lactobacillaceae</taxon>
        <taxon>Pediococcus</taxon>
    </lineage>
</organism>
<comment type="caution">
    <text evidence="2">The sequence shown here is derived from an EMBL/GenBank/DDBJ whole genome shotgun (WGS) entry which is preliminary data.</text>
</comment>
<gene>
    <name evidence="2" type="ORF">GBO79_06750</name>
</gene>
<proteinExistence type="predicted"/>
<keyword evidence="1" id="KW-0812">Transmembrane</keyword>
<reference evidence="2 3" key="1">
    <citation type="submission" date="2019-10" db="EMBL/GenBank/DDBJ databases">
        <authorList>
            <person name="Irmler S."/>
            <person name="Berthoud H."/>
            <person name="Roetschi A."/>
            <person name="Arias E."/>
            <person name="Shani N."/>
            <person name="Wuethrich D."/>
            <person name="Bruggmann R."/>
        </authorList>
    </citation>
    <scope>NUCLEOTIDE SEQUENCE [LARGE SCALE GENOMIC DNA]</scope>
    <source>
        <strain evidence="2 3">FAM13073</strain>
    </source>
</reference>
<keyword evidence="1" id="KW-0472">Membrane</keyword>
<protein>
    <submittedName>
        <fullName evidence="2">Uncharacterized protein</fullName>
    </submittedName>
</protein>
<name>A0ABQ6XFC2_PEDPE</name>
<evidence type="ECO:0000313" key="3">
    <source>
        <dbReference type="Proteomes" id="UP000472573"/>
    </source>
</evidence>
<reference evidence="3" key="2">
    <citation type="submission" date="2020-03" db="EMBL/GenBank/DDBJ databases">
        <title>SpeciesPrimer: A bioinformatics pipeline dedicated to the design of qPCR primers for the quantification of bacterial species.</title>
        <authorList>
            <person name="Dreier M."/>
            <person name="Berthoud H."/>
            <person name="Shani N."/>
            <person name="Wechsler D."/>
            <person name="Junier P."/>
        </authorList>
    </citation>
    <scope>NUCLEOTIDE SEQUENCE [LARGE SCALE GENOMIC DNA]</scope>
    <source>
        <strain evidence="3">FAM13073</strain>
    </source>
</reference>
<evidence type="ECO:0000256" key="1">
    <source>
        <dbReference type="SAM" id="Phobius"/>
    </source>
</evidence>
<dbReference type="EMBL" id="WENB01000004">
    <property type="protein sequence ID" value="KAF0412834.1"/>
    <property type="molecule type" value="Genomic_DNA"/>
</dbReference>
<feature type="transmembrane region" description="Helical" evidence="1">
    <location>
        <begin position="12"/>
        <end position="33"/>
    </location>
</feature>
<keyword evidence="1" id="KW-1133">Transmembrane helix</keyword>